<dbReference type="GO" id="GO:0008721">
    <property type="term" value="F:D-serine ammonia-lyase activity"/>
    <property type="evidence" value="ECO:0007669"/>
    <property type="project" value="UniProtKB-EC"/>
</dbReference>
<sequence length="465" mass="49628">MSAITPLDNYPLASQASLAAQYVGKRLQGLPTPAVILDRSKIKKNCDAMLQVCQKLDVGFRAHVKSHKTLELSKMQVGNEGPANFIVSTVIEAENLFPYVLACQDEGREASILYGVPVPQSSIPRLIDLASKLAPRSISIIIDNLSAFQKFQATISSSTVQIGVFIKIDTGYHRAGIVPSSPDFQPLVSAVANSTSGPFFMGFYSHYGHSYAGSSPSDAADGLIAELVELESAVRAVPATFAGREKLVLSVGATPTATAAQNMLSSSSPRVAEFNDILAGLKGKYKVELHAGVYPLLDCQQIATHARPSSLSPSPTSAIQPLSKDAIAIKILLEVTSVYPSRAKPECLVSAGSLALGREPCKSYTGWGIVTPDFANASTPSIYDDAGDRTGWIVGRISQEHGILTWEGERGMCNEFEVGGKVCVWPNHACVAGAGAGWYLVVDSEEDGDGAGEVVRDVWVRWRGW</sequence>
<feature type="domain" description="D-serine dehydratase-like" evidence="14">
    <location>
        <begin position="328"/>
        <end position="443"/>
    </location>
</feature>
<dbReference type="SMART" id="SM01119">
    <property type="entry name" value="D-ser_dehydrat"/>
    <property type="match status" value="1"/>
</dbReference>
<evidence type="ECO:0000256" key="5">
    <source>
        <dbReference type="ARBA" id="ARBA00022723"/>
    </source>
</evidence>
<comment type="similarity">
    <text evidence="3">Belongs to the DSD1 family.</text>
</comment>
<dbReference type="Proteomes" id="UP000799424">
    <property type="component" value="Unassembled WGS sequence"/>
</dbReference>
<comment type="cofactor">
    <cofactor evidence="2">
        <name>Zn(2+)</name>
        <dbReference type="ChEBI" id="CHEBI:29105"/>
    </cofactor>
</comment>
<comment type="function">
    <text evidence="10">Catalyzes the conversion of D-serine to pyruvate and ammonia. May play a role in D-serine detoxification.</text>
</comment>
<comment type="cofactor">
    <cofactor evidence="1">
        <name>pyridoxal 5'-phosphate</name>
        <dbReference type="ChEBI" id="CHEBI:597326"/>
    </cofactor>
</comment>
<evidence type="ECO:0000256" key="4">
    <source>
        <dbReference type="ARBA" id="ARBA00022575"/>
    </source>
</evidence>
<evidence type="ECO:0000256" key="6">
    <source>
        <dbReference type="ARBA" id="ARBA00022833"/>
    </source>
</evidence>
<name>A0A6A7A4M8_9PLEO</name>
<evidence type="ECO:0000256" key="1">
    <source>
        <dbReference type="ARBA" id="ARBA00001933"/>
    </source>
</evidence>
<dbReference type="EMBL" id="MU006224">
    <property type="protein sequence ID" value="KAF2827535.1"/>
    <property type="molecule type" value="Genomic_DNA"/>
</dbReference>
<keyword evidence="4" id="KW-0216">Detoxification</keyword>
<dbReference type="InterPro" id="IPR029066">
    <property type="entry name" value="PLP-binding_barrel"/>
</dbReference>
<evidence type="ECO:0000256" key="10">
    <source>
        <dbReference type="ARBA" id="ARBA00055764"/>
    </source>
</evidence>
<evidence type="ECO:0000256" key="9">
    <source>
        <dbReference type="ARBA" id="ARBA00051198"/>
    </source>
</evidence>
<dbReference type="OrthoDB" id="20198at2759"/>
<evidence type="ECO:0000256" key="11">
    <source>
        <dbReference type="ARBA" id="ARBA00066349"/>
    </source>
</evidence>
<reference evidence="15" key="1">
    <citation type="journal article" date="2020" name="Stud. Mycol.">
        <title>101 Dothideomycetes genomes: a test case for predicting lifestyles and emergence of pathogens.</title>
        <authorList>
            <person name="Haridas S."/>
            <person name="Albert R."/>
            <person name="Binder M."/>
            <person name="Bloem J."/>
            <person name="Labutti K."/>
            <person name="Salamov A."/>
            <person name="Andreopoulos B."/>
            <person name="Baker S."/>
            <person name="Barry K."/>
            <person name="Bills G."/>
            <person name="Bluhm B."/>
            <person name="Cannon C."/>
            <person name="Castanera R."/>
            <person name="Culley D."/>
            <person name="Daum C."/>
            <person name="Ezra D."/>
            <person name="Gonzalez J."/>
            <person name="Henrissat B."/>
            <person name="Kuo A."/>
            <person name="Liang C."/>
            <person name="Lipzen A."/>
            <person name="Lutzoni F."/>
            <person name="Magnuson J."/>
            <person name="Mondo S."/>
            <person name="Nolan M."/>
            <person name="Ohm R."/>
            <person name="Pangilinan J."/>
            <person name="Park H.-J."/>
            <person name="Ramirez L."/>
            <person name="Alfaro M."/>
            <person name="Sun H."/>
            <person name="Tritt A."/>
            <person name="Yoshinaga Y."/>
            <person name="Zwiers L.-H."/>
            <person name="Turgeon B."/>
            <person name="Goodwin S."/>
            <person name="Spatafora J."/>
            <person name="Crous P."/>
            <person name="Grigoriev I."/>
        </authorList>
    </citation>
    <scope>NUCLEOTIDE SEQUENCE</scope>
    <source>
        <strain evidence="15">CBS 113818</strain>
    </source>
</reference>
<dbReference type="FunFam" id="3.20.20.10:FF:000016">
    <property type="entry name" value="D-serine dehydratase"/>
    <property type="match status" value="1"/>
</dbReference>
<dbReference type="EC" id="4.3.1.18" evidence="11"/>
<dbReference type="GO" id="GO:0046872">
    <property type="term" value="F:metal ion binding"/>
    <property type="evidence" value="ECO:0007669"/>
    <property type="project" value="UniProtKB-KW"/>
</dbReference>
<evidence type="ECO:0000313" key="16">
    <source>
        <dbReference type="Proteomes" id="UP000799424"/>
    </source>
</evidence>
<keyword evidence="6" id="KW-0862">Zinc</keyword>
<accession>A0A6A7A4M8</accession>
<dbReference type="Gene3D" id="2.40.37.20">
    <property type="entry name" value="D-serine dehydratase-like domain"/>
    <property type="match status" value="1"/>
</dbReference>
<dbReference type="InterPro" id="IPR026956">
    <property type="entry name" value="D-ser_dehydrat-like_dom"/>
</dbReference>
<dbReference type="AlphaFoldDB" id="A0A6A7A4M8"/>
<dbReference type="InterPro" id="IPR042208">
    <property type="entry name" value="D-ser_dehydrat-like_sf"/>
</dbReference>
<evidence type="ECO:0000313" key="15">
    <source>
        <dbReference type="EMBL" id="KAF2827535.1"/>
    </source>
</evidence>
<keyword evidence="8" id="KW-0456">Lyase</keyword>
<comment type="catalytic activity">
    <reaction evidence="9">
        <text>D-serine = pyruvate + NH4(+)</text>
        <dbReference type="Rhea" id="RHEA:13977"/>
        <dbReference type="ChEBI" id="CHEBI:15361"/>
        <dbReference type="ChEBI" id="CHEBI:28938"/>
        <dbReference type="ChEBI" id="CHEBI:35247"/>
        <dbReference type="EC" id="4.3.1.18"/>
    </reaction>
    <physiologicalReaction direction="left-to-right" evidence="9">
        <dbReference type="Rhea" id="RHEA:13978"/>
    </physiologicalReaction>
</comment>
<evidence type="ECO:0000256" key="2">
    <source>
        <dbReference type="ARBA" id="ARBA00001947"/>
    </source>
</evidence>
<dbReference type="Gene3D" id="3.20.20.10">
    <property type="entry name" value="Alanine racemase"/>
    <property type="match status" value="1"/>
</dbReference>
<dbReference type="Pfam" id="PF01168">
    <property type="entry name" value="Ala_racemase_N"/>
    <property type="match status" value="1"/>
</dbReference>
<organism evidence="15 16">
    <name type="scientific">Ophiobolus disseminans</name>
    <dbReference type="NCBI Taxonomy" id="1469910"/>
    <lineage>
        <taxon>Eukaryota</taxon>
        <taxon>Fungi</taxon>
        <taxon>Dikarya</taxon>
        <taxon>Ascomycota</taxon>
        <taxon>Pezizomycotina</taxon>
        <taxon>Dothideomycetes</taxon>
        <taxon>Pleosporomycetidae</taxon>
        <taxon>Pleosporales</taxon>
        <taxon>Pleosporineae</taxon>
        <taxon>Phaeosphaeriaceae</taxon>
        <taxon>Ophiobolus</taxon>
    </lineage>
</organism>
<keyword evidence="5" id="KW-0479">Metal-binding</keyword>
<dbReference type="InterPro" id="IPR001608">
    <property type="entry name" value="Ala_racemase_N"/>
</dbReference>
<dbReference type="PANTHER" id="PTHR28004:SF2">
    <property type="entry name" value="D-SERINE DEHYDRATASE"/>
    <property type="match status" value="1"/>
</dbReference>
<protein>
    <recommendedName>
        <fullName evidence="12">D-serine dehydratase</fullName>
        <ecNumber evidence="11">4.3.1.18</ecNumber>
    </recommendedName>
    <alternativeName>
        <fullName evidence="13">D-serine deaminase</fullName>
    </alternativeName>
</protein>
<keyword evidence="16" id="KW-1185">Reference proteome</keyword>
<dbReference type="GO" id="GO:0009636">
    <property type="term" value="P:response to toxic substance"/>
    <property type="evidence" value="ECO:0007669"/>
    <property type="project" value="UniProtKB-KW"/>
</dbReference>
<evidence type="ECO:0000256" key="7">
    <source>
        <dbReference type="ARBA" id="ARBA00022898"/>
    </source>
</evidence>
<evidence type="ECO:0000259" key="14">
    <source>
        <dbReference type="SMART" id="SM01119"/>
    </source>
</evidence>
<dbReference type="PANTHER" id="PTHR28004">
    <property type="entry name" value="ZGC:162816-RELATED"/>
    <property type="match status" value="1"/>
</dbReference>
<evidence type="ECO:0000256" key="3">
    <source>
        <dbReference type="ARBA" id="ARBA00005323"/>
    </source>
</evidence>
<evidence type="ECO:0000256" key="8">
    <source>
        <dbReference type="ARBA" id="ARBA00023239"/>
    </source>
</evidence>
<proteinExistence type="inferred from homology"/>
<keyword evidence="7" id="KW-0663">Pyridoxal phosphate</keyword>
<dbReference type="SUPFAM" id="SSF51419">
    <property type="entry name" value="PLP-binding barrel"/>
    <property type="match status" value="1"/>
</dbReference>
<dbReference type="GO" id="GO:0036088">
    <property type="term" value="P:D-serine catabolic process"/>
    <property type="evidence" value="ECO:0007669"/>
    <property type="project" value="TreeGrafter"/>
</dbReference>
<evidence type="ECO:0000256" key="12">
    <source>
        <dbReference type="ARBA" id="ARBA00069616"/>
    </source>
</evidence>
<dbReference type="InterPro" id="IPR051466">
    <property type="entry name" value="D-amino_acid_metab_enzyme"/>
</dbReference>
<evidence type="ECO:0000256" key="13">
    <source>
        <dbReference type="ARBA" id="ARBA00075219"/>
    </source>
</evidence>
<dbReference type="Pfam" id="PF14031">
    <property type="entry name" value="D-ser_dehydrat"/>
    <property type="match status" value="1"/>
</dbReference>
<gene>
    <name evidence="15" type="ORF">CC86DRAFT_369640</name>
</gene>